<dbReference type="AlphaFoldDB" id="A0A9P4M343"/>
<dbReference type="Proteomes" id="UP000799772">
    <property type="component" value="Unassembled WGS sequence"/>
</dbReference>
<accession>A0A9P4M343</accession>
<dbReference type="OrthoDB" id="189997at2759"/>
<evidence type="ECO:0000313" key="2">
    <source>
        <dbReference type="EMBL" id="KAF2095305.1"/>
    </source>
</evidence>
<comment type="caution">
    <text evidence="2">The sequence shown here is derived from an EMBL/GenBank/DDBJ whole genome shotgun (WGS) entry which is preliminary data.</text>
</comment>
<organism evidence="2 3">
    <name type="scientific">Rhizodiscina lignyota</name>
    <dbReference type="NCBI Taxonomy" id="1504668"/>
    <lineage>
        <taxon>Eukaryota</taxon>
        <taxon>Fungi</taxon>
        <taxon>Dikarya</taxon>
        <taxon>Ascomycota</taxon>
        <taxon>Pezizomycotina</taxon>
        <taxon>Dothideomycetes</taxon>
        <taxon>Pleosporomycetidae</taxon>
        <taxon>Aulographales</taxon>
        <taxon>Rhizodiscinaceae</taxon>
        <taxon>Rhizodiscina</taxon>
    </lineage>
</organism>
<feature type="domain" description="Peptidase C45 hydrolase" evidence="1">
    <location>
        <begin position="160"/>
        <end position="414"/>
    </location>
</feature>
<dbReference type="InterPro" id="IPR005079">
    <property type="entry name" value="Peptidase_C45_hydrolase"/>
</dbReference>
<sequence>MPPQPNYQHIVVKGLPYDRGFSYGAQTKEKVQKCLAHYRQPGKLLPEDVSIRIIEDVYIPGIAEFFPEALPELRGIADGAGVSLNEIVLLNARYDLARIRGKSIRPFPQKRNAGEMGDLVAGNGLANSLATNDETDGCEDGADGVNECTSAGFLAECTANGDVILAQNWDMSANIFLNDTAVYLEIHPDPSEDLPIMFVMTEAGQLGRSGFNSAGLAVCASSLMSTEDYFPIDLAQAPGAAQEPVLPMSFIRRQFLHNSNFANALVNVKNAPRHCSNSLVVGTADSFVMALEITPTAAHLCYPEGKENFVVHANHFVSSSFHASKWTDRYPGGSSWFRAERVARKVRPHNDGGLTEKKIISAFSDHLSMPSSVCQHMEDSTVRNVPDYPYKGAQVTLAHLMYNLTQRTATVCKGPPCMGVFTKFEIPKTTNM</sequence>
<dbReference type="Gene3D" id="1.10.10.2120">
    <property type="match status" value="1"/>
</dbReference>
<dbReference type="NCBIfam" id="NF040521">
    <property type="entry name" value="C45_proenzyme"/>
    <property type="match status" value="1"/>
</dbReference>
<dbReference type="InterPro" id="IPR047794">
    <property type="entry name" value="C45_proenzyme-like"/>
</dbReference>
<evidence type="ECO:0000259" key="1">
    <source>
        <dbReference type="Pfam" id="PF03417"/>
    </source>
</evidence>
<protein>
    <recommendedName>
        <fullName evidence="1">Peptidase C45 hydrolase domain-containing protein</fullName>
    </recommendedName>
</protein>
<proteinExistence type="predicted"/>
<dbReference type="PANTHER" id="PTHR34180">
    <property type="entry name" value="PEPTIDASE C45"/>
    <property type="match status" value="1"/>
</dbReference>
<reference evidence="2" key="1">
    <citation type="journal article" date="2020" name="Stud. Mycol.">
        <title>101 Dothideomycetes genomes: a test case for predicting lifestyles and emergence of pathogens.</title>
        <authorList>
            <person name="Haridas S."/>
            <person name="Albert R."/>
            <person name="Binder M."/>
            <person name="Bloem J."/>
            <person name="Labutti K."/>
            <person name="Salamov A."/>
            <person name="Andreopoulos B."/>
            <person name="Baker S."/>
            <person name="Barry K."/>
            <person name="Bills G."/>
            <person name="Bluhm B."/>
            <person name="Cannon C."/>
            <person name="Castanera R."/>
            <person name="Culley D."/>
            <person name="Daum C."/>
            <person name="Ezra D."/>
            <person name="Gonzalez J."/>
            <person name="Henrissat B."/>
            <person name="Kuo A."/>
            <person name="Liang C."/>
            <person name="Lipzen A."/>
            <person name="Lutzoni F."/>
            <person name="Magnuson J."/>
            <person name="Mondo S."/>
            <person name="Nolan M."/>
            <person name="Ohm R."/>
            <person name="Pangilinan J."/>
            <person name="Park H.-J."/>
            <person name="Ramirez L."/>
            <person name="Alfaro M."/>
            <person name="Sun H."/>
            <person name="Tritt A."/>
            <person name="Yoshinaga Y."/>
            <person name="Zwiers L.-H."/>
            <person name="Turgeon B."/>
            <person name="Goodwin S."/>
            <person name="Spatafora J."/>
            <person name="Crous P."/>
            <person name="Grigoriev I."/>
        </authorList>
    </citation>
    <scope>NUCLEOTIDE SEQUENCE</scope>
    <source>
        <strain evidence="2">CBS 133067</strain>
    </source>
</reference>
<gene>
    <name evidence="2" type="ORF">NA57DRAFT_68240</name>
</gene>
<dbReference type="PANTHER" id="PTHR34180:SF1">
    <property type="entry name" value="BETA-ALANYL-DOPAMINE_CARCININE HYDROLASE"/>
    <property type="match status" value="1"/>
</dbReference>
<evidence type="ECO:0000313" key="3">
    <source>
        <dbReference type="Proteomes" id="UP000799772"/>
    </source>
</evidence>
<name>A0A9P4M343_9PEZI</name>
<dbReference type="Gene3D" id="3.60.60.10">
    <property type="entry name" value="Penicillin V Acylase, Chain A"/>
    <property type="match status" value="1"/>
</dbReference>
<dbReference type="EMBL" id="ML978132">
    <property type="protein sequence ID" value="KAF2095305.1"/>
    <property type="molecule type" value="Genomic_DNA"/>
</dbReference>
<dbReference type="InterPro" id="IPR047801">
    <property type="entry name" value="Peptidase_C45"/>
</dbReference>
<keyword evidence="3" id="KW-1185">Reference proteome</keyword>
<dbReference type="Pfam" id="PF03417">
    <property type="entry name" value="AAT"/>
    <property type="match status" value="1"/>
</dbReference>